<feature type="DNA-binding region" description="Homeobox" evidence="4">
    <location>
        <begin position="447"/>
        <end position="509"/>
    </location>
</feature>
<keyword evidence="6" id="KW-0472">Membrane</keyword>
<feature type="compositionally biased region" description="Basic residues" evidence="5">
    <location>
        <begin position="223"/>
        <end position="237"/>
    </location>
</feature>
<keyword evidence="2 4" id="KW-0371">Homeobox</keyword>
<feature type="transmembrane region" description="Helical" evidence="6">
    <location>
        <begin position="94"/>
        <end position="122"/>
    </location>
</feature>
<feature type="compositionally biased region" description="Polar residues" evidence="5">
    <location>
        <begin position="507"/>
        <end position="517"/>
    </location>
</feature>
<keyword evidence="6" id="KW-1133">Transmembrane helix</keyword>
<dbReference type="InterPro" id="IPR008422">
    <property type="entry name" value="KN_HD"/>
</dbReference>
<dbReference type="EMBL" id="JAHCVI010000003">
    <property type="protein sequence ID" value="KAG7287967.1"/>
    <property type="molecule type" value="Genomic_DNA"/>
</dbReference>
<evidence type="ECO:0000259" key="7">
    <source>
        <dbReference type="PROSITE" id="PS50071"/>
    </source>
</evidence>
<dbReference type="GO" id="GO:0005634">
    <property type="term" value="C:nucleus"/>
    <property type="evidence" value="ECO:0007669"/>
    <property type="project" value="UniProtKB-SubCell"/>
</dbReference>
<evidence type="ECO:0000256" key="4">
    <source>
        <dbReference type="PROSITE-ProRule" id="PRU00108"/>
    </source>
</evidence>
<accession>A0AAD4EUX6</accession>
<reference evidence="8" key="1">
    <citation type="submission" date="2023-02" db="EMBL/GenBank/DDBJ databases">
        <authorList>
            <person name="Palmer J.M."/>
        </authorList>
    </citation>
    <scope>NUCLEOTIDE SEQUENCE</scope>
    <source>
        <strain evidence="8">FW57</strain>
    </source>
</reference>
<feature type="domain" description="Homeobox" evidence="7">
    <location>
        <begin position="445"/>
        <end position="508"/>
    </location>
</feature>
<feature type="region of interest" description="Disordered" evidence="5">
    <location>
        <begin position="504"/>
        <end position="527"/>
    </location>
</feature>
<evidence type="ECO:0000256" key="3">
    <source>
        <dbReference type="ARBA" id="ARBA00023242"/>
    </source>
</evidence>
<feature type="region of interest" description="Disordered" evidence="5">
    <location>
        <begin position="963"/>
        <end position="984"/>
    </location>
</feature>
<dbReference type="PROSITE" id="PS50071">
    <property type="entry name" value="HOMEOBOX_2"/>
    <property type="match status" value="1"/>
</dbReference>
<protein>
    <recommendedName>
        <fullName evidence="7">Homeobox domain-containing protein</fullName>
    </recommendedName>
</protein>
<keyword evidence="6" id="KW-0812">Transmembrane</keyword>
<organism evidence="8 9">
    <name type="scientific">Staphylotrichum longicolle</name>
    <dbReference type="NCBI Taxonomy" id="669026"/>
    <lineage>
        <taxon>Eukaryota</taxon>
        <taxon>Fungi</taxon>
        <taxon>Dikarya</taxon>
        <taxon>Ascomycota</taxon>
        <taxon>Pezizomycotina</taxon>
        <taxon>Sordariomycetes</taxon>
        <taxon>Sordariomycetidae</taxon>
        <taxon>Sordariales</taxon>
        <taxon>Chaetomiaceae</taxon>
        <taxon>Staphylotrichum</taxon>
    </lineage>
</organism>
<dbReference type="PANTHER" id="PTHR11850">
    <property type="entry name" value="HOMEOBOX PROTEIN TRANSCRIPTION FACTORS"/>
    <property type="match status" value="1"/>
</dbReference>
<feature type="compositionally biased region" description="Polar residues" evidence="5">
    <location>
        <begin position="420"/>
        <end position="443"/>
    </location>
</feature>
<feature type="region of interest" description="Disordered" evidence="5">
    <location>
        <begin position="223"/>
        <end position="259"/>
    </location>
</feature>
<comment type="caution">
    <text evidence="8">The sequence shown here is derived from an EMBL/GenBank/DDBJ whole genome shotgun (WGS) entry which is preliminary data.</text>
</comment>
<feature type="region of interest" description="Disordered" evidence="5">
    <location>
        <begin position="1"/>
        <end position="83"/>
    </location>
</feature>
<feature type="region of interest" description="Disordered" evidence="5">
    <location>
        <begin position="1075"/>
        <end position="1099"/>
    </location>
</feature>
<feature type="compositionally biased region" description="Low complexity" evidence="5">
    <location>
        <begin position="37"/>
        <end position="47"/>
    </location>
</feature>
<dbReference type="Pfam" id="PF05920">
    <property type="entry name" value="Homeobox_KN"/>
    <property type="match status" value="1"/>
</dbReference>
<comment type="subcellular location">
    <subcellularLocation>
        <location evidence="4">Nucleus</location>
    </subcellularLocation>
</comment>
<proteinExistence type="predicted"/>
<gene>
    <name evidence="8" type="ORF">NEMBOFW57_007486</name>
</gene>
<feature type="compositionally biased region" description="Basic and acidic residues" evidence="5">
    <location>
        <begin position="963"/>
        <end position="979"/>
    </location>
</feature>
<dbReference type="Proteomes" id="UP001197093">
    <property type="component" value="Unassembled WGS sequence"/>
</dbReference>
<keyword evidence="3 4" id="KW-0539">Nucleus</keyword>
<dbReference type="SUPFAM" id="SSF46689">
    <property type="entry name" value="Homeodomain-like"/>
    <property type="match status" value="1"/>
</dbReference>
<evidence type="ECO:0000256" key="6">
    <source>
        <dbReference type="SAM" id="Phobius"/>
    </source>
</evidence>
<evidence type="ECO:0000256" key="2">
    <source>
        <dbReference type="ARBA" id="ARBA00023155"/>
    </source>
</evidence>
<dbReference type="CDD" id="cd00086">
    <property type="entry name" value="homeodomain"/>
    <property type="match status" value="1"/>
</dbReference>
<dbReference type="InterPro" id="IPR001356">
    <property type="entry name" value="HD"/>
</dbReference>
<dbReference type="GO" id="GO:0003677">
    <property type="term" value="F:DNA binding"/>
    <property type="evidence" value="ECO:0007669"/>
    <property type="project" value="UniProtKB-UniRule"/>
</dbReference>
<feature type="region of interest" description="Disordered" evidence="5">
    <location>
        <begin position="420"/>
        <end position="452"/>
    </location>
</feature>
<dbReference type="InterPro" id="IPR009057">
    <property type="entry name" value="Homeodomain-like_sf"/>
</dbReference>
<evidence type="ECO:0000313" key="9">
    <source>
        <dbReference type="Proteomes" id="UP001197093"/>
    </source>
</evidence>
<keyword evidence="9" id="KW-1185">Reference proteome</keyword>
<evidence type="ECO:0000256" key="5">
    <source>
        <dbReference type="SAM" id="MobiDB-lite"/>
    </source>
</evidence>
<dbReference type="GO" id="GO:0006355">
    <property type="term" value="P:regulation of DNA-templated transcription"/>
    <property type="evidence" value="ECO:0007669"/>
    <property type="project" value="InterPro"/>
</dbReference>
<evidence type="ECO:0000313" key="8">
    <source>
        <dbReference type="EMBL" id="KAG7287967.1"/>
    </source>
</evidence>
<feature type="compositionally biased region" description="Polar residues" evidence="5">
    <location>
        <begin position="61"/>
        <end position="83"/>
    </location>
</feature>
<evidence type="ECO:0000256" key="1">
    <source>
        <dbReference type="ARBA" id="ARBA00023125"/>
    </source>
</evidence>
<dbReference type="SMART" id="SM00389">
    <property type="entry name" value="HOX"/>
    <property type="match status" value="1"/>
</dbReference>
<dbReference type="Gene3D" id="1.10.10.60">
    <property type="entry name" value="Homeodomain-like"/>
    <property type="match status" value="1"/>
</dbReference>
<sequence>MAAKFDSGLEPAPQDFPEVTPAQQGYGTHQPYPEVNYQQHPYYQQPYNAPSTTPKPEPSAAPSTYGGQTVSSPFSAHAQPVTTRDQPMSIVPRTICGCTLLVFILSCIIALLSAAVIGLAAATGIEAQRASSAVSSLAALNASATATGTSPTATAGAVLDDGCSDNAANVNKTLYTSFSLLGALKFTRYCNARAQPAAPLPLHRQLRHLHGRLRRLHKVRAGLVRRQRQRQPRRRQRDLRGRQLHPGLTSKTTASAGGAPGNCYLKGGPQNESALVTPNIGVDCHAAVLAKGGLTSPEDDLGLALANVDGDDFSFWALQHFENNISPTLGSAEEVPMPSDSATRALDLKMFEAPCNNCQLGGYQCKRIPEGQYKGHCTSCVALRCACSFGPSSDFPANPWPIMGDHPEAILQEDLLLENPPSNSATDLPSLVSASGPDTTNVNAGPKGKAGARFSRESVKILKNWLSTHSKHPYPNDEEKERLQLQTGLSKTQITNWLANTRRRNKNAVSQRSTSPGVRSWANPIDIPQRRGTPAALENMNPLQRWAHSPPENEPASVTAIARAVKSASSISSGLNSPHSLNFTDDGSGRSLCDSNISSANTSHSTNSAYSFNSRGSFGSAGHEKSLHLSLERWVCSPNGAKAFNPENGQISCVFCGEPHPDEAHIDTHNHSACQERTMAERTFYRKDHLRQHLKLVHGAKFASWSMDQWKATTPEIRSRCGFCGTVMDTWSIRVDHLAEHFKKGKSMADWKGDWGFDDPVLEMVENSIPPYLIHNERNSPNPFEASQPSAASARYAFELIKSELTIYLEDWREKEGKTPSDEDLQRAACALVYDSEEVSKATAKSKASWLRDLIFSSDRLAQEARWLKVRGLERWHQLQINGKGNIFELDPMEAELHEFVKARRLLGLTAMDSELQAEACNIIRRMEEASSYSSEEVTQFLIRLVFGSTDWLAGFRQRSHLPRSEDMADEGKRSKDPTTIDSTVHNPKRLEFELAEYVRGQMALGIEVTDADLQRQARIIIYEYDDGWNQTAADDPIWMAAFRQQHVPSDPSTESLFTGIQMPPLPAAADIWSQPVSTSNRSPSSGTTSPFNSSRSGSGIASVATHKLGGYYLNDANCYVRLTRELKKFVAATMSPNNPNCHVPSDEEIQHQARWIVYEDDDPWNQTAADNFEWLRRFKRDVGLLTDPSLPGLPTSHVGWNTAQGGSGFSPPYACPNPAKAVQVSPPFSSHNNMSVTMDEAAKPITAAANRFVRGLGEKRPAAVFCSRDLERELSEFVTAEVVASGGVWPSDERIRERAKQVLGEERTPVDDAVLLGRFREVMRGRLGLGGDEQVGGGMGMGMGTEAVGALPVASAEMDFSAASTGAMDRELDDVLQQMDFDFGDMGDLMGVATGGMPMDQL</sequence>
<name>A0AAD4EUX6_9PEZI</name>
<keyword evidence="1 4" id="KW-0238">DNA-binding</keyword>
<dbReference type="InterPro" id="IPR050224">
    <property type="entry name" value="TALE_homeobox"/>
</dbReference>